<name>A0A1H3YN02_9GAMM</name>
<dbReference type="OrthoDB" id="456752at2"/>
<dbReference type="SUPFAM" id="SSF52980">
    <property type="entry name" value="Restriction endonuclease-like"/>
    <property type="match status" value="1"/>
</dbReference>
<sequence>MPRLDIYHETVKHALVKDGWTITHDPYKLTIGKKRLFADLGAEMLLSAEKGTRRIVVEIKSFTGVSDVNDLEQAIGQYVLYKQIMLQTEPDRELFLAVTKKVANTIFSVEIGQILLDGNIVKVLVFDPESEVITQWLPN</sequence>
<dbReference type="EMBL" id="FNQP01000004">
    <property type="protein sequence ID" value="SEA12999.1"/>
    <property type="molecule type" value="Genomic_DNA"/>
</dbReference>
<evidence type="ECO:0000313" key="1">
    <source>
        <dbReference type="EMBL" id="SEA12999.1"/>
    </source>
</evidence>
<proteinExistence type="predicted"/>
<protein>
    <submittedName>
        <fullName evidence="1">XisH protein</fullName>
    </submittedName>
</protein>
<dbReference type="GO" id="GO:0003676">
    <property type="term" value="F:nucleic acid binding"/>
    <property type="evidence" value="ECO:0007669"/>
    <property type="project" value="InterPro"/>
</dbReference>
<dbReference type="CDD" id="cd22366">
    <property type="entry name" value="XisH-like"/>
    <property type="match status" value="1"/>
</dbReference>
<organism evidence="1 2">
    <name type="scientific">Thiothrix caldifontis</name>
    <dbReference type="NCBI Taxonomy" id="525918"/>
    <lineage>
        <taxon>Bacteria</taxon>
        <taxon>Pseudomonadati</taxon>
        <taxon>Pseudomonadota</taxon>
        <taxon>Gammaproteobacteria</taxon>
        <taxon>Thiotrichales</taxon>
        <taxon>Thiotrichaceae</taxon>
        <taxon>Thiothrix</taxon>
    </lineage>
</organism>
<dbReference type="InterPro" id="IPR011335">
    <property type="entry name" value="Restrct_endonuc-II-like"/>
</dbReference>
<dbReference type="RefSeq" id="WP_093065975.1">
    <property type="nucleotide sequence ID" value="NZ_FNQP01000004.1"/>
</dbReference>
<dbReference type="Gene3D" id="3.40.1350.10">
    <property type="match status" value="1"/>
</dbReference>
<gene>
    <name evidence="1" type="ORF">SAMN05660964_00985</name>
</gene>
<dbReference type="InterPro" id="IPR011856">
    <property type="entry name" value="tRNA_endonuc-like_dom_sf"/>
</dbReference>
<dbReference type="Pfam" id="PF08814">
    <property type="entry name" value="XisH"/>
    <property type="match status" value="1"/>
</dbReference>
<accession>A0A1H3YN02</accession>
<dbReference type="Proteomes" id="UP000199397">
    <property type="component" value="Unassembled WGS sequence"/>
</dbReference>
<dbReference type="AlphaFoldDB" id="A0A1H3YN02"/>
<keyword evidence="2" id="KW-1185">Reference proteome</keyword>
<dbReference type="InterPro" id="IPR014919">
    <property type="entry name" value="XisH"/>
</dbReference>
<reference evidence="1 2" key="1">
    <citation type="submission" date="2016-10" db="EMBL/GenBank/DDBJ databases">
        <authorList>
            <person name="de Groot N.N."/>
        </authorList>
    </citation>
    <scope>NUCLEOTIDE SEQUENCE [LARGE SCALE GENOMIC DNA]</scope>
    <source>
        <strain evidence="1 2">DSM 21228</strain>
    </source>
</reference>
<dbReference type="STRING" id="525918.SAMN05660964_00985"/>
<evidence type="ECO:0000313" key="2">
    <source>
        <dbReference type="Proteomes" id="UP000199397"/>
    </source>
</evidence>